<organism evidence="1 2">
    <name type="scientific">Gigaspora margarita</name>
    <dbReference type="NCBI Taxonomy" id="4874"/>
    <lineage>
        <taxon>Eukaryota</taxon>
        <taxon>Fungi</taxon>
        <taxon>Fungi incertae sedis</taxon>
        <taxon>Mucoromycota</taxon>
        <taxon>Glomeromycotina</taxon>
        <taxon>Glomeromycetes</taxon>
        <taxon>Diversisporales</taxon>
        <taxon>Gigasporaceae</taxon>
        <taxon>Gigaspora</taxon>
    </lineage>
</organism>
<proteinExistence type="predicted"/>
<protein>
    <submittedName>
        <fullName evidence="1">40448_t:CDS:1</fullName>
    </submittedName>
</protein>
<dbReference type="EMBL" id="CAJVQB010000154">
    <property type="protein sequence ID" value="CAG8471253.1"/>
    <property type="molecule type" value="Genomic_DNA"/>
</dbReference>
<evidence type="ECO:0000313" key="1">
    <source>
        <dbReference type="EMBL" id="CAG8471253.1"/>
    </source>
</evidence>
<keyword evidence="2" id="KW-1185">Reference proteome</keyword>
<gene>
    <name evidence="1" type="ORF">GMARGA_LOCUS788</name>
</gene>
<accession>A0ABM8VXI5</accession>
<dbReference type="Proteomes" id="UP000789901">
    <property type="component" value="Unassembled WGS sequence"/>
</dbReference>
<evidence type="ECO:0000313" key="2">
    <source>
        <dbReference type="Proteomes" id="UP000789901"/>
    </source>
</evidence>
<sequence>MTINEFFYKLTNDEISPNMMVKVNEFEQIKHVELSKSTNSEKDELQSDNSSEYQNGFDIIMRSAWSIPNIANWIQRHEGGWSTQKLADSEGKQFIIALSEVLWHIDIHDSIKLEERSFHIPNLFYEFLGKANLEFYKESRKPFDASELNLHCQTLILYTTSTWIREVPIRSIEKATSVNIYDRNIWINSYIKSKYKEIEAVLQNLPPWKLLSLEEYLPTELIEAKLVQETMRITSELQNDVPQYHTRIMRANYLYACDLLLPNIKLAPLRTIYRMLTGNIEIAESNPTLKAELIKSIQDPINLVREVFERQSIKEEPFRTFDATTDKNIKKFWENISLANTKHYFFTIKKCGKIKCPICSPPRSPPEIFSRLFHLPDLVPGEDLYYKPFNELYGSLTTENANKLSDKNQQILEQFLDTILYTCRTAFHNTRELLLAMPVVLFEQHHEIDKTPDELNCNNNEVESAPSPSYSYLEQEINDEGCYSDQSDQSDQEENMNKIDDSIQEIFKLVFVNDSWTCASPIEKLYYSAKIYPPFCYLCGSLDIKQSTTKEEAIIYLAHWY</sequence>
<name>A0ABM8VXI5_GIGMA</name>
<reference evidence="1 2" key="1">
    <citation type="submission" date="2021-06" db="EMBL/GenBank/DDBJ databases">
        <authorList>
            <person name="Kallberg Y."/>
            <person name="Tangrot J."/>
            <person name="Rosling A."/>
        </authorList>
    </citation>
    <scope>NUCLEOTIDE SEQUENCE [LARGE SCALE GENOMIC DNA]</scope>
    <source>
        <strain evidence="1 2">120-4 pot B 10/14</strain>
    </source>
</reference>
<comment type="caution">
    <text evidence="1">The sequence shown here is derived from an EMBL/GenBank/DDBJ whole genome shotgun (WGS) entry which is preliminary data.</text>
</comment>